<organism evidence="2 3">
    <name type="scientific">Sphingobium yanoikuyae</name>
    <name type="common">Sphingomonas yanoikuyae</name>
    <dbReference type="NCBI Taxonomy" id="13690"/>
    <lineage>
        <taxon>Bacteria</taxon>
        <taxon>Pseudomonadati</taxon>
        <taxon>Pseudomonadota</taxon>
        <taxon>Alphaproteobacteria</taxon>
        <taxon>Sphingomonadales</taxon>
        <taxon>Sphingomonadaceae</taxon>
        <taxon>Sphingobium</taxon>
    </lineage>
</organism>
<dbReference type="SUPFAM" id="SSF81593">
    <property type="entry name" value="Nucleotidyltransferase substrate binding subunit/domain"/>
    <property type="match status" value="1"/>
</dbReference>
<proteinExistence type="predicted"/>
<feature type="domain" description="HEPN" evidence="1">
    <location>
        <begin position="172"/>
        <end position="292"/>
    </location>
</feature>
<dbReference type="Proteomes" id="UP000464086">
    <property type="component" value="Chromosome"/>
</dbReference>
<sequence length="308" mass="36630">MKTDIDHLPVNKRRELERVIQILFEEFEDAHGQPTGPRKLGRILKIILYGSYATGRWVHEPHTKRGYRSDFDLLIIVNQKELTDRLEYWDKAEERIDRETMILNRLRTPVNFIIHTLQEVNDGLAHGRYFFMDIARDGIALYQADDSELHKPRPKTPQQAYDMAKGYYDQWFELAVSSRMTYQFCYDNKQFPDAAYNLQQACERLYYCILLVFTFYTPYSHNIKFLRQLAERLSPRLVEAWPRETRKQEARFNKLKDAYVKARHSDQFRMTEEEFAYLAERVEILGTIVNELCQEKLAELKAALAPDQ</sequence>
<dbReference type="PROSITE" id="PS50910">
    <property type="entry name" value="HEPN"/>
    <property type="match status" value="1"/>
</dbReference>
<name>A0A6P1GE91_SPHYA</name>
<dbReference type="SMART" id="SM00748">
    <property type="entry name" value="HEPN"/>
    <property type="match status" value="1"/>
</dbReference>
<dbReference type="AlphaFoldDB" id="A0A6P1GE91"/>
<accession>A0A6P1GE91</accession>
<evidence type="ECO:0000259" key="1">
    <source>
        <dbReference type="PROSITE" id="PS50910"/>
    </source>
</evidence>
<dbReference type="PANTHER" id="PTHR33933">
    <property type="entry name" value="NUCLEOTIDYLTRANSFERASE"/>
    <property type="match status" value="1"/>
</dbReference>
<reference evidence="2 3" key="1">
    <citation type="submission" date="2019-12" db="EMBL/GenBank/DDBJ databases">
        <title>Functional and genomic insights into the Sphingobium yanoikuyae YC-JY1, a bacterium efficiently degrading bisphenol A.</title>
        <authorList>
            <person name="Jia Y."/>
            <person name="Li X."/>
            <person name="Wang J."/>
            <person name="Eltoukhy A."/>
            <person name="Lamraoui I."/>
            <person name="Yan Y."/>
        </authorList>
    </citation>
    <scope>NUCLEOTIDE SEQUENCE [LARGE SCALE GENOMIC DNA]</scope>
    <source>
        <strain evidence="2 3">YC-JY1</strain>
    </source>
</reference>
<gene>
    <name evidence="2" type="ORF">GS397_06260</name>
</gene>
<dbReference type="Gene3D" id="1.20.120.330">
    <property type="entry name" value="Nucleotidyltransferases domain 2"/>
    <property type="match status" value="1"/>
</dbReference>
<dbReference type="Pfam" id="PF05168">
    <property type="entry name" value="HEPN"/>
    <property type="match status" value="1"/>
</dbReference>
<dbReference type="EMBL" id="CP047218">
    <property type="protein sequence ID" value="QHD66698.1"/>
    <property type="molecule type" value="Genomic_DNA"/>
</dbReference>
<evidence type="ECO:0000313" key="3">
    <source>
        <dbReference type="Proteomes" id="UP000464086"/>
    </source>
</evidence>
<dbReference type="CDD" id="cd05403">
    <property type="entry name" value="NT_KNTase_like"/>
    <property type="match status" value="1"/>
</dbReference>
<dbReference type="InterPro" id="IPR052548">
    <property type="entry name" value="Type_VII_TA_antitoxin"/>
</dbReference>
<dbReference type="InterPro" id="IPR043519">
    <property type="entry name" value="NT_sf"/>
</dbReference>
<dbReference type="PANTHER" id="PTHR33933:SF1">
    <property type="entry name" value="PROTEIN ADENYLYLTRANSFERASE MNTA-RELATED"/>
    <property type="match status" value="1"/>
</dbReference>
<evidence type="ECO:0000313" key="2">
    <source>
        <dbReference type="EMBL" id="QHD66698.1"/>
    </source>
</evidence>
<dbReference type="SUPFAM" id="SSF81301">
    <property type="entry name" value="Nucleotidyltransferase"/>
    <property type="match status" value="1"/>
</dbReference>
<dbReference type="RefSeq" id="WP_159365970.1">
    <property type="nucleotide sequence ID" value="NZ_CP047218.1"/>
</dbReference>
<dbReference type="InterPro" id="IPR007842">
    <property type="entry name" value="HEPN_dom"/>
</dbReference>
<dbReference type="Gene3D" id="3.30.460.10">
    <property type="entry name" value="Beta Polymerase, domain 2"/>
    <property type="match status" value="1"/>
</dbReference>
<protein>
    <submittedName>
        <fullName evidence="2">HEPN domain-containing protein</fullName>
    </submittedName>
</protein>